<dbReference type="PANTHER" id="PTHR10241">
    <property type="entry name" value="LETHAL 2 GIANT LARVAE PROTEIN"/>
    <property type="match status" value="1"/>
</dbReference>
<dbReference type="GO" id="GO:0019905">
    <property type="term" value="F:syntaxin binding"/>
    <property type="evidence" value="ECO:0007669"/>
    <property type="project" value="TreeGrafter"/>
</dbReference>
<proteinExistence type="inferred from homology"/>
<protein>
    <recommendedName>
        <fullName evidence="5">Lethal giant larvae (Lgl)-like C-terminal domain-containing protein</fullName>
    </recommendedName>
</protein>
<evidence type="ECO:0000256" key="4">
    <source>
        <dbReference type="SAM" id="MobiDB-lite"/>
    </source>
</evidence>
<gene>
    <name evidence="6" type="ORF">EG327_011124</name>
</gene>
<evidence type="ECO:0000256" key="3">
    <source>
        <dbReference type="PROSITE-ProRule" id="PRU00221"/>
    </source>
</evidence>
<keyword evidence="3" id="KW-0853">WD repeat</keyword>
<dbReference type="EMBL" id="WNWR01000845">
    <property type="protein sequence ID" value="KAE9968250.1"/>
    <property type="molecule type" value="Genomic_DNA"/>
</dbReference>
<dbReference type="PROSITE" id="PS50082">
    <property type="entry name" value="WD_REPEATS_2"/>
    <property type="match status" value="1"/>
</dbReference>
<dbReference type="AlphaFoldDB" id="A0A8H3UEN6"/>
<dbReference type="GO" id="GO:0045159">
    <property type="term" value="F:myosin II binding"/>
    <property type="evidence" value="ECO:0007669"/>
    <property type="project" value="TreeGrafter"/>
</dbReference>
<feature type="repeat" description="WD" evidence="3">
    <location>
        <begin position="283"/>
        <end position="312"/>
    </location>
</feature>
<feature type="region of interest" description="Disordered" evidence="4">
    <location>
        <begin position="950"/>
        <end position="972"/>
    </location>
</feature>
<comment type="caution">
    <text evidence="6">The sequence shown here is derived from an EMBL/GenBank/DDBJ whole genome shotgun (WGS) entry which is preliminary data.</text>
</comment>
<name>A0A8H3UEN6_VENIN</name>
<accession>A0A8H3UEN6</accession>
<dbReference type="PANTHER" id="PTHR10241:SF25">
    <property type="entry name" value="TOMOSYN, ISOFORM C"/>
    <property type="match status" value="1"/>
</dbReference>
<feature type="compositionally biased region" description="Low complexity" evidence="4">
    <location>
        <begin position="961"/>
        <end position="972"/>
    </location>
</feature>
<feature type="domain" description="Lethal giant larvae (Lgl)-like C-terminal" evidence="5">
    <location>
        <begin position="557"/>
        <end position="945"/>
    </location>
</feature>
<dbReference type="Pfam" id="PF08596">
    <property type="entry name" value="Lgl_C"/>
    <property type="match status" value="1"/>
</dbReference>
<dbReference type="InterPro" id="IPR015943">
    <property type="entry name" value="WD40/YVTN_repeat-like_dom_sf"/>
</dbReference>
<dbReference type="GO" id="GO:0005096">
    <property type="term" value="F:GTPase activator activity"/>
    <property type="evidence" value="ECO:0007669"/>
    <property type="project" value="TreeGrafter"/>
</dbReference>
<dbReference type="InterPro" id="IPR036322">
    <property type="entry name" value="WD40_repeat_dom_sf"/>
</dbReference>
<dbReference type="SUPFAM" id="SSF50978">
    <property type="entry name" value="WD40 repeat-like"/>
    <property type="match status" value="1"/>
</dbReference>
<dbReference type="GO" id="GO:0006893">
    <property type="term" value="P:Golgi to plasma membrane transport"/>
    <property type="evidence" value="ECO:0007669"/>
    <property type="project" value="TreeGrafter"/>
</dbReference>
<evidence type="ECO:0000256" key="1">
    <source>
        <dbReference type="ARBA" id="ARBA00008070"/>
    </source>
</evidence>
<dbReference type="FunFam" id="2.130.10.10:FF:000848">
    <property type="entry name" value="SNARE-dependent exocytosis protein (Sro7), putative"/>
    <property type="match status" value="1"/>
</dbReference>
<dbReference type="GO" id="GO:0005737">
    <property type="term" value="C:cytoplasm"/>
    <property type="evidence" value="ECO:0007669"/>
    <property type="project" value="TreeGrafter"/>
</dbReference>
<reference evidence="6 7" key="1">
    <citation type="submission" date="2019-07" db="EMBL/GenBank/DDBJ databases">
        <title>Venturia inaequalis Genome Resource.</title>
        <authorList>
            <person name="Lichtner F.J."/>
        </authorList>
    </citation>
    <scope>NUCLEOTIDE SEQUENCE [LARGE SCALE GENOMIC DNA]</scope>
    <source>
        <strain evidence="6 7">DMI_063113</strain>
    </source>
</reference>
<organism evidence="6 7">
    <name type="scientific">Venturia inaequalis</name>
    <name type="common">Apple scab fungus</name>
    <dbReference type="NCBI Taxonomy" id="5025"/>
    <lineage>
        <taxon>Eukaryota</taxon>
        <taxon>Fungi</taxon>
        <taxon>Dikarya</taxon>
        <taxon>Ascomycota</taxon>
        <taxon>Pezizomycotina</taxon>
        <taxon>Dothideomycetes</taxon>
        <taxon>Pleosporomycetidae</taxon>
        <taxon>Venturiales</taxon>
        <taxon>Venturiaceae</taxon>
        <taxon>Venturia</taxon>
    </lineage>
</organism>
<evidence type="ECO:0000259" key="5">
    <source>
        <dbReference type="Pfam" id="PF08596"/>
    </source>
</evidence>
<dbReference type="GO" id="GO:0006887">
    <property type="term" value="P:exocytosis"/>
    <property type="evidence" value="ECO:0007669"/>
    <property type="project" value="UniProtKB-KW"/>
</dbReference>
<dbReference type="GO" id="GO:0005886">
    <property type="term" value="C:plasma membrane"/>
    <property type="evidence" value="ECO:0007669"/>
    <property type="project" value="TreeGrafter"/>
</dbReference>
<dbReference type="CDD" id="cd15873">
    <property type="entry name" value="R-SNARE_STXBP5_6"/>
    <property type="match status" value="1"/>
</dbReference>
<dbReference type="Pfam" id="PF00400">
    <property type="entry name" value="WD40"/>
    <property type="match status" value="1"/>
</dbReference>
<dbReference type="InterPro" id="IPR001680">
    <property type="entry name" value="WD40_rpt"/>
</dbReference>
<evidence type="ECO:0000313" key="6">
    <source>
        <dbReference type="EMBL" id="KAE9968250.1"/>
    </source>
</evidence>
<keyword evidence="2" id="KW-0268">Exocytosis</keyword>
<sequence length="1034" mass="112294">MSAVLQYACNDLECETVYILQLPSPNITPDPNRECLGYDSEMAHLLRGKQAGIQNDLSAGLVPELFAVDDINRFGINSQTSVIAYDPVQSLLAVGTNDTKFGVGQIYIFGQKRVNAVLALQRKASVRILQFCSDKLICFDSRNDLTIFSLETKRIISSYSPPGTVLSVCSDPTLDYILLGMQTGDILAYDLDRENMAPFKLPSFWSEMNPKARVTPILSLSLHPRDIGTLLIGYAEGAVIYSFKQNKPTNFFRYEVPRGAPGGDSDPSQMNAVRHPGLTHAIWHPTGTFILTAHDDSSLVFWDPKDGRIVMARTLQETNINKPGTAAFNPAQDKFSMKEPYFRISWCANQDPDDTSILIAGGQPSTSPTKGLTFFELGRTPVYATSSWQVLSQYFENPKRQRILPTPPNAEVVDFCLIPKLSPHFAGAQDPIAVMAVLSSGEVISMSFPSGYPITPTNMLHISLTFVHPFITSVNLAPIAREKWLGMTEARSRGPLILQGGAEISRPMKRFEDRNIVQTAHADGTIRLWDAGHGDEIENELVLQVDVGQALGRLEGVDITKMSFAGASGELAAGTRTGEIAIFRWGHNRSAGKPPDEAGPNTPNGLTNIAARTDPSLSDGLLPFTLLDSQNGPCTALKVSDVGFVAAGFEDGNIAVIDLRGPAIIYNGSIQEFIKSDKRVSIRRSSKETQQKGIWPTVIEFSVMMLDGDSYSSILLHVGTNLGHVTTFKILPEAGGRHGVHFAGVVATDDRVIRIAPLSADTGHPAYASQQAVANLRTGLKVNGVLLAVTEGGARIFKPASIKGAHKSWDEFACLSASVTRFEDRAYALVGLFADGTARAFSIPALREIGSAKVSDILDRGRLGEAVITASGDIFGWTGPSETALLNIWGTGLVVNRSKDTLFNPELLIPARPTISNFQWVSGTQHVTPSDMDLLIGGPDRPPSKRMIAQARSDEAAAKQASRPGASGAPAGAQEGYWEYMQRQLNERTEKLGLVNDNVNKLEQNSSSWADDVGKFVNKQKKNMVMGAIKGKFF</sequence>
<evidence type="ECO:0000313" key="7">
    <source>
        <dbReference type="Proteomes" id="UP000490939"/>
    </source>
</evidence>
<dbReference type="Gene3D" id="2.130.10.10">
    <property type="entry name" value="YVTN repeat-like/Quinoprotein amine dehydrogenase"/>
    <property type="match status" value="2"/>
</dbReference>
<keyword evidence="7" id="KW-1185">Reference proteome</keyword>
<dbReference type="InterPro" id="IPR013905">
    <property type="entry name" value="Lgl_C_dom"/>
</dbReference>
<comment type="similarity">
    <text evidence="1">Belongs to the WD repeat L(2)GL family.</text>
</comment>
<evidence type="ECO:0000256" key="2">
    <source>
        <dbReference type="ARBA" id="ARBA00022483"/>
    </source>
</evidence>
<dbReference type="SMART" id="SM00320">
    <property type="entry name" value="WD40"/>
    <property type="match status" value="3"/>
</dbReference>
<dbReference type="Proteomes" id="UP000490939">
    <property type="component" value="Unassembled WGS sequence"/>
</dbReference>